<accession>A0A8S5RXR1</accession>
<dbReference type="EMBL" id="BK032506">
    <property type="protein sequence ID" value="DAF43456.1"/>
    <property type="molecule type" value="Genomic_DNA"/>
</dbReference>
<evidence type="ECO:0000313" key="1">
    <source>
        <dbReference type="EMBL" id="DAF43456.1"/>
    </source>
</evidence>
<organism evidence="1">
    <name type="scientific">Siphoviridae sp. ctEJG5</name>
    <dbReference type="NCBI Taxonomy" id="2827814"/>
    <lineage>
        <taxon>Viruses</taxon>
        <taxon>Duplodnaviria</taxon>
        <taxon>Heunggongvirae</taxon>
        <taxon>Uroviricota</taxon>
        <taxon>Caudoviricetes</taxon>
    </lineage>
</organism>
<name>A0A8S5RXR1_9CAUD</name>
<sequence>MTAYYTIGHYRTGHFMLPTEHSTRPDVFNWQ</sequence>
<proteinExistence type="predicted"/>
<protein>
    <submittedName>
        <fullName evidence="1">Uncharacterized protein</fullName>
    </submittedName>
</protein>
<reference evidence="1" key="1">
    <citation type="journal article" date="2021" name="Proc. Natl. Acad. Sci. U.S.A.">
        <title>A Catalog of Tens of Thousands of Viruses from Human Metagenomes Reveals Hidden Associations with Chronic Diseases.</title>
        <authorList>
            <person name="Tisza M.J."/>
            <person name="Buck C.B."/>
        </authorList>
    </citation>
    <scope>NUCLEOTIDE SEQUENCE</scope>
    <source>
        <strain evidence="1">CtEJG5</strain>
    </source>
</reference>